<dbReference type="Proteomes" id="UP000644660">
    <property type="component" value="Unassembled WGS sequence"/>
</dbReference>
<evidence type="ECO:0000256" key="2">
    <source>
        <dbReference type="ARBA" id="ARBA00022737"/>
    </source>
</evidence>
<feature type="domain" description="C2H2-type" evidence="7">
    <location>
        <begin position="306"/>
        <end position="329"/>
    </location>
</feature>
<feature type="compositionally biased region" description="Low complexity" evidence="6">
    <location>
        <begin position="215"/>
        <end position="229"/>
    </location>
</feature>
<keyword evidence="9" id="KW-1185">Reference proteome</keyword>
<dbReference type="GO" id="GO:0000981">
    <property type="term" value="F:DNA-binding transcription factor activity, RNA polymerase II-specific"/>
    <property type="evidence" value="ECO:0007669"/>
    <property type="project" value="TreeGrafter"/>
</dbReference>
<reference evidence="8 9" key="1">
    <citation type="submission" date="2020-05" db="EMBL/GenBank/DDBJ databases">
        <authorList>
            <person name="Casaregola S."/>
            <person name="Devillers H."/>
            <person name="Grondin C."/>
        </authorList>
    </citation>
    <scope>NUCLEOTIDE SEQUENCE [LARGE SCALE GENOMIC DNA]</scope>
    <source>
        <strain evidence="8 9">CLIB 1767</strain>
    </source>
</reference>
<proteinExistence type="predicted"/>
<keyword evidence="1" id="KW-0479">Metal-binding</keyword>
<gene>
    <name evidence="8" type="ORF">KABA2_06S02178</name>
</gene>
<dbReference type="PROSITE" id="PS00028">
    <property type="entry name" value="ZINC_FINGER_C2H2_1"/>
    <property type="match status" value="2"/>
</dbReference>
<evidence type="ECO:0000256" key="5">
    <source>
        <dbReference type="PROSITE-ProRule" id="PRU00042"/>
    </source>
</evidence>
<feature type="region of interest" description="Disordered" evidence="6">
    <location>
        <begin position="210"/>
        <end position="229"/>
    </location>
</feature>
<name>A0A8H2ZH32_9SACH</name>
<comment type="caution">
    <text evidence="8">The sequence shown here is derived from an EMBL/GenBank/DDBJ whole genome shotgun (WGS) entry which is preliminary data.</text>
</comment>
<dbReference type="EMBL" id="CAEFZW010000006">
    <property type="protein sequence ID" value="CAB4255294.1"/>
    <property type="molecule type" value="Genomic_DNA"/>
</dbReference>
<protein>
    <recommendedName>
        <fullName evidence="7">C2H2-type domain-containing protein</fullName>
    </recommendedName>
</protein>
<dbReference type="PANTHER" id="PTHR24408">
    <property type="entry name" value="ZINC FINGER PROTEIN"/>
    <property type="match status" value="1"/>
</dbReference>
<keyword evidence="2" id="KW-0677">Repeat</keyword>
<evidence type="ECO:0000256" key="1">
    <source>
        <dbReference type="ARBA" id="ARBA00022723"/>
    </source>
</evidence>
<dbReference type="PANTHER" id="PTHR24408:SF30">
    <property type="entry name" value="VASCULAR ENDOTHELIAL ZINC FINGER 1"/>
    <property type="match status" value="1"/>
</dbReference>
<keyword evidence="4" id="KW-0862">Zinc</keyword>
<dbReference type="OrthoDB" id="6910977at2759"/>
<accession>A0A8H2ZH32</accession>
<dbReference type="RefSeq" id="XP_041407138.1">
    <property type="nucleotide sequence ID" value="XM_041551204.1"/>
</dbReference>
<evidence type="ECO:0000259" key="7">
    <source>
        <dbReference type="PROSITE" id="PS50157"/>
    </source>
</evidence>
<evidence type="ECO:0000256" key="3">
    <source>
        <dbReference type="ARBA" id="ARBA00022771"/>
    </source>
</evidence>
<organism evidence="8 9">
    <name type="scientific">Maudiozyma barnettii</name>
    <dbReference type="NCBI Taxonomy" id="61262"/>
    <lineage>
        <taxon>Eukaryota</taxon>
        <taxon>Fungi</taxon>
        <taxon>Dikarya</taxon>
        <taxon>Ascomycota</taxon>
        <taxon>Saccharomycotina</taxon>
        <taxon>Saccharomycetes</taxon>
        <taxon>Saccharomycetales</taxon>
        <taxon>Saccharomycetaceae</taxon>
        <taxon>Maudiozyma</taxon>
    </lineage>
</organism>
<evidence type="ECO:0000256" key="6">
    <source>
        <dbReference type="SAM" id="MobiDB-lite"/>
    </source>
</evidence>
<dbReference type="PROSITE" id="PS50157">
    <property type="entry name" value="ZINC_FINGER_C2H2_2"/>
    <property type="match status" value="2"/>
</dbReference>
<dbReference type="InterPro" id="IPR036236">
    <property type="entry name" value="Znf_C2H2_sf"/>
</dbReference>
<dbReference type="Gene3D" id="3.30.160.60">
    <property type="entry name" value="Classic Zinc Finger"/>
    <property type="match status" value="1"/>
</dbReference>
<dbReference type="GO" id="GO:0008270">
    <property type="term" value="F:zinc ion binding"/>
    <property type="evidence" value="ECO:0007669"/>
    <property type="project" value="UniProtKB-KW"/>
</dbReference>
<evidence type="ECO:0000313" key="9">
    <source>
        <dbReference type="Proteomes" id="UP000644660"/>
    </source>
</evidence>
<dbReference type="GeneID" id="64858335"/>
<dbReference type="GO" id="GO:0005634">
    <property type="term" value="C:nucleus"/>
    <property type="evidence" value="ECO:0007669"/>
    <property type="project" value="TreeGrafter"/>
</dbReference>
<dbReference type="SMART" id="SM00355">
    <property type="entry name" value="ZnF_C2H2"/>
    <property type="match status" value="2"/>
</dbReference>
<sequence>MHPSNAAIFATPNSLFDFTPFNGGDNNNHKVIKSALTFEKQQLEDSYFNFEDTTFNDVLTFEEMLEYSFSSTNNDINSNTKLDDSNVIDMSINQAYSAREVVPTDTFNFEEEFKNVSQFFEDDTDIASTPARGSHTTRKVAGTITPDSANSVSPILAKLHRNEQYMSGADILHIYKESLKNTSMIGMPHDNNAGNNNKSGSEVDYSDVEYIPTNSSSSSSEGPSSMSYRSKTYPIKKANPKYKIKEIQDTTILEEIRKEESVDDPQREIIFKQAKPVKCGKCSKWFQSKHHTDRHNISVHLNERNYACTLCEKRFKRFEHLQVHFKSIHQMIAKRCKKEKSLMEIKPIEKDQKKEKEEPPEKEQSDKLDSF</sequence>
<dbReference type="InterPro" id="IPR013087">
    <property type="entry name" value="Znf_C2H2_type"/>
</dbReference>
<keyword evidence="3 5" id="KW-0863">Zinc-finger</keyword>
<evidence type="ECO:0000256" key="4">
    <source>
        <dbReference type="ARBA" id="ARBA00022833"/>
    </source>
</evidence>
<feature type="region of interest" description="Disordered" evidence="6">
    <location>
        <begin position="343"/>
        <end position="371"/>
    </location>
</feature>
<dbReference type="GO" id="GO:0043565">
    <property type="term" value="F:sequence-specific DNA binding"/>
    <property type="evidence" value="ECO:0007669"/>
    <property type="project" value="TreeGrafter"/>
</dbReference>
<dbReference type="AlphaFoldDB" id="A0A8H2ZH32"/>
<dbReference type="SUPFAM" id="SSF57667">
    <property type="entry name" value="beta-beta-alpha zinc fingers"/>
    <property type="match status" value="1"/>
</dbReference>
<feature type="domain" description="C2H2-type" evidence="7">
    <location>
        <begin position="277"/>
        <end position="305"/>
    </location>
</feature>
<evidence type="ECO:0000313" key="8">
    <source>
        <dbReference type="EMBL" id="CAB4255294.1"/>
    </source>
</evidence>